<sequence>MLAQGILGFPQLSRFTLSSSRRDGGEPACDGNCQLARALTEMSRNFDAVRLLEVEVRQLRTELADVQDRLSVFEKCNL</sequence>
<evidence type="ECO:0000313" key="1">
    <source>
        <dbReference type="EMBL" id="KXS18303.1"/>
    </source>
</evidence>
<name>A0A139AP68_GONPJ</name>
<gene>
    <name evidence="1" type="ORF">M427DRAFT_53701</name>
</gene>
<keyword evidence="2" id="KW-1185">Reference proteome</keyword>
<dbReference type="AlphaFoldDB" id="A0A139AP68"/>
<dbReference type="Proteomes" id="UP000070544">
    <property type="component" value="Unassembled WGS sequence"/>
</dbReference>
<evidence type="ECO:0000313" key="2">
    <source>
        <dbReference type="Proteomes" id="UP000070544"/>
    </source>
</evidence>
<dbReference type="EMBL" id="KQ965742">
    <property type="protein sequence ID" value="KXS18303.1"/>
    <property type="molecule type" value="Genomic_DNA"/>
</dbReference>
<reference evidence="1 2" key="1">
    <citation type="journal article" date="2015" name="Genome Biol. Evol.">
        <title>Phylogenomic analyses indicate that early fungi evolved digesting cell walls of algal ancestors of land plants.</title>
        <authorList>
            <person name="Chang Y."/>
            <person name="Wang S."/>
            <person name="Sekimoto S."/>
            <person name="Aerts A.L."/>
            <person name="Choi C."/>
            <person name="Clum A."/>
            <person name="LaButti K.M."/>
            <person name="Lindquist E.A."/>
            <person name="Yee Ngan C."/>
            <person name="Ohm R.A."/>
            <person name="Salamov A.A."/>
            <person name="Grigoriev I.V."/>
            <person name="Spatafora J.W."/>
            <person name="Berbee M.L."/>
        </authorList>
    </citation>
    <scope>NUCLEOTIDE SEQUENCE [LARGE SCALE GENOMIC DNA]</scope>
    <source>
        <strain evidence="1 2">JEL478</strain>
    </source>
</reference>
<protein>
    <submittedName>
        <fullName evidence="1">Uncharacterized protein</fullName>
    </submittedName>
</protein>
<organism evidence="1 2">
    <name type="scientific">Gonapodya prolifera (strain JEL478)</name>
    <name type="common">Monoblepharis prolifera</name>
    <dbReference type="NCBI Taxonomy" id="1344416"/>
    <lineage>
        <taxon>Eukaryota</taxon>
        <taxon>Fungi</taxon>
        <taxon>Fungi incertae sedis</taxon>
        <taxon>Chytridiomycota</taxon>
        <taxon>Chytridiomycota incertae sedis</taxon>
        <taxon>Monoblepharidomycetes</taxon>
        <taxon>Monoblepharidales</taxon>
        <taxon>Gonapodyaceae</taxon>
        <taxon>Gonapodya</taxon>
    </lineage>
</organism>
<accession>A0A139AP68</accession>
<proteinExistence type="predicted"/>